<organism evidence="2 3">
    <name type="scientific">Araneus ventricosus</name>
    <name type="common">Orbweaver spider</name>
    <name type="synonym">Epeira ventricosa</name>
    <dbReference type="NCBI Taxonomy" id="182803"/>
    <lineage>
        <taxon>Eukaryota</taxon>
        <taxon>Metazoa</taxon>
        <taxon>Ecdysozoa</taxon>
        <taxon>Arthropoda</taxon>
        <taxon>Chelicerata</taxon>
        <taxon>Arachnida</taxon>
        <taxon>Araneae</taxon>
        <taxon>Araneomorphae</taxon>
        <taxon>Entelegynae</taxon>
        <taxon>Araneoidea</taxon>
        <taxon>Araneidae</taxon>
        <taxon>Araneus</taxon>
    </lineage>
</organism>
<protein>
    <submittedName>
        <fullName evidence="2">Uncharacterized protein</fullName>
    </submittedName>
</protein>
<feature type="region of interest" description="Disordered" evidence="1">
    <location>
        <begin position="56"/>
        <end position="75"/>
    </location>
</feature>
<sequence length="75" mass="8812">MPHFSFITIPWLMTCLDMMDKWPVSPEERFPERPHPHILELKSNFYLRSYAPRSLRPPEAVTPPLYHKSLAHGLG</sequence>
<evidence type="ECO:0000313" key="3">
    <source>
        <dbReference type="Proteomes" id="UP000499080"/>
    </source>
</evidence>
<evidence type="ECO:0000313" key="2">
    <source>
        <dbReference type="EMBL" id="GBM52162.1"/>
    </source>
</evidence>
<dbReference type="EMBL" id="BGPR01001367">
    <property type="protein sequence ID" value="GBM52162.1"/>
    <property type="molecule type" value="Genomic_DNA"/>
</dbReference>
<reference evidence="2 3" key="1">
    <citation type="journal article" date="2019" name="Sci. Rep.">
        <title>Orb-weaving spider Araneus ventricosus genome elucidates the spidroin gene catalogue.</title>
        <authorList>
            <person name="Kono N."/>
            <person name="Nakamura H."/>
            <person name="Ohtoshi R."/>
            <person name="Moran D.A.P."/>
            <person name="Shinohara A."/>
            <person name="Yoshida Y."/>
            <person name="Fujiwara M."/>
            <person name="Mori M."/>
            <person name="Tomita M."/>
            <person name="Arakawa K."/>
        </authorList>
    </citation>
    <scope>NUCLEOTIDE SEQUENCE [LARGE SCALE GENOMIC DNA]</scope>
</reference>
<comment type="caution">
    <text evidence="2">The sequence shown here is derived from an EMBL/GenBank/DDBJ whole genome shotgun (WGS) entry which is preliminary data.</text>
</comment>
<dbReference type="Proteomes" id="UP000499080">
    <property type="component" value="Unassembled WGS sequence"/>
</dbReference>
<name>A0A4Y2GEC0_ARAVE</name>
<proteinExistence type="predicted"/>
<keyword evidence="3" id="KW-1185">Reference proteome</keyword>
<evidence type="ECO:0000256" key="1">
    <source>
        <dbReference type="SAM" id="MobiDB-lite"/>
    </source>
</evidence>
<accession>A0A4Y2GEC0</accession>
<gene>
    <name evidence="2" type="ORF">AVEN_265635_1</name>
</gene>
<dbReference type="AlphaFoldDB" id="A0A4Y2GEC0"/>